<organism evidence="12 13">
    <name type="scientific">Sus scrofa</name>
    <name type="common">Pig</name>
    <dbReference type="NCBI Taxonomy" id="9823"/>
    <lineage>
        <taxon>Eukaryota</taxon>
        <taxon>Metazoa</taxon>
        <taxon>Chordata</taxon>
        <taxon>Craniata</taxon>
        <taxon>Vertebrata</taxon>
        <taxon>Euteleostomi</taxon>
        <taxon>Mammalia</taxon>
        <taxon>Eutheria</taxon>
        <taxon>Laurasiatheria</taxon>
        <taxon>Artiodactyla</taxon>
        <taxon>Suina</taxon>
        <taxon>Suidae</taxon>
        <taxon>Sus</taxon>
    </lineage>
</organism>
<evidence type="ECO:0000256" key="5">
    <source>
        <dbReference type="ARBA" id="ARBA00023040"/>
    </source>
</evidence>
<keyword evidence="6 10" id="KW-0472">Membrane</keyword>
<keyword evidence="5 9" id="KW-0297">G-protein coupled receptor</keyword>
<sequence length="316" mass="35643">SIACMNNHSSVTEFILLGFSDHPELQCLLFTVFLVIYMITVFGNLGMILIIKMDSRLHTPMYFFLSNLSLIDFCYSSVITPNMLVNFWVKNPIISFNGCATQFFFFGSFAGIEGFLLTVMAYDRYVAICKPLLYTVTMSPYLNVLLVLATYLAGFINAAIHTGLTFQLSFCHSNVIHHFFCDTPPLLQLSCSDTRVNEVVIFAFASFNELSCLLTVLMSYLYILTAIVRISSAEGRRKAFSTCASHLVGVTIFFGTILFMYLRPSSSYAMDQDKVVSVFYTAVIPMLNPLIYSLRNKEVKTSLGKIFKTTSFRFCI</sequence>
<dbReference type="PANTHER" id="PTHR48018">
    <property type="entry name" value="OLFACTORY RECEPTOR"/>
    <property type="match status" value="1"/>
</dbReference>
<dbReference type="GO" id="GO:0005886">
    <property type="term" value="C:plasma membrane"/>
    <property type="evidence" value="ECO:0007669"/>
    <property type="project" value="UniProtKB-SubCell"/>
</dbReference>
<feature type="transmembrane region" description="Helical" evidence="10">
    <location>
        <begin position="28"/>
        <end position="50"/>
    </location>
</feature>
<reference evidence="12" key="1">
    <citation type="submission" date="2025-08" db="UniProtKB">
        <authorList>
            <consortium name="Ensembl"/>
        </authorList>
    </citation>
    <scope>IDENTIFICATION</scope>
</reference>
<evidence type="ECO:0000256" key="4">
    <source>
        <dbReference type="ARBA" id="ARBA00022989"/>
    </source>
</evidence>
<dbReference type="PRINTS" id="PR00245">
    <property type="entry name" value="OLFACTORYR"/>
</dbReference>
<feature type="transmembrane region" description="Helical" evidence="10">
    <location>
        <begin position="244"/>
        <end position="263"/>
    </location>
</feature>
<dbReference type="FunFam" id="1.20.1070.10:FF:000003">
    <property type="entry name" value="Olfactory receptor"/>
    <property type="match status" value="1"/>
</dbReference>
<feature type="transmembrane region" description="Helical" evidence="10">
    <location>
        <begin position="62"/>
        <end position="83"/>
    </location>
</feature>
<feature type="transmembrane region" description="Helical" evidence="10">
    <location>
        <begin position="103"/>
        <end position="122"/>
    </location>
</feature>
<dbReference type="Proteomes" id="UP000694726">
    <property type="component" value="Unplaced"/>
</dbReference>
<evidence type="ECO:0000256" key="9">
    <source>
        <dbReference type="RuleBase" id="RU000688"/>
    </source>
</evidence>
<keyword evidence="3 9" id="KW-0812">Transmembrane</keyword>
<comment type="function">
    <text evidence="1">Putative odorant or sperm cell receptor.</text>
</comment>
<feature type="transmembrane region" description="Helical" evidence="10">
    <location>
        <begin position="275"/>
        <end position="294"/>
    </location>
</feature>
<evidence type="ECO:0000256" key="1">
    <source>
        <dbReference type="ARBA" id="ARBA00003929"/>
    </source>
</evidence>
<dbReference type="AlphaFoldDB" id="A0A8D0MVV7"/>
<dbReference type="GO" id="GO:0004984">
    <property type="term" value="F:olfactory receptor activity"/>
    <property type="evidence" value="ECO:0007669"/>
    <property type="project" value="InterPro"/>
</dbReference>
<evidence type="ECO:0000313" key="13">
    <source>
        <dbReference type="Proteomes" id="UP000694726"/>
    </source>
</evidence>
<accession>A0A8D0MVV7</accession>
<evidence type="ECO:0000313" key="12">
    <source>
        <dbReference type="Ensembl" id="ENSSSCP00015008676.1"/>
    </source>
</evidence>
<proteinExistence type="inferred from homology"/>
<comment type="similarity">
    <text evidence="9">Belongs to the G-protein coupled receptor 1 family.</text>
</comment>
<dbReference type="CDD" id="cd15943">
    <property type="entry name" value="7tmA_OR5AP2-like"/>
    <property type="match status" value="1"/>
</dbReference>
<dbReference type="InterPro" id="IPR000725">
    <property type="entry name" value="Olfact_rcpt"/>
</dbReference>
<dbReference type="Pfam" id="PF13853">
    <property type="entry name" value="7tm_4"/>
    <property type="match status" value="1"/>
</dbReference>
<evidence type="ECO:0000256" key="3">
    <source>
        <dbReference type="ARBA" id="ARBA00022692"/>
    </source>
</evidence>
<feature type="transmembrane region" description="Helical" evidence="10">
    <location>
        <begin position="199"/>
        <end position="223"/>
    </location>
</feature>
<dbReference type="InterPro" id="IPR000276">
    <property type="entry name" value="GPCR_Rhodpsn"/>
</dbReference>
<name>A0A8D0MVV7_PIG</name>
<evidence type="ECO:0000256" key="10">
    <source>
        <dbReference type="RuleBase" id="RU363047"/>
    </source>
</evidence>
<evidence type="ECO:0000256" key="2">
    <source>
        <dbReference type="ARBA" id="ARBA00004141"/>
    </source>
</evidence>
<dbReference type="Ensembl" id="ENSSSCT00015022188.1">
    <property type="protein sequence ID" value="ENSSSCP00015008676.1"/>
    <property type="gene ID" value="ENSSSCG00015016762.1"/>
</dbReference>
<dbReference type="PROSITE" id="PS00237">
    <property type="entry name" value="G_PROTEIN_RECEP_F1_1"/>
    <property type="match status" value="1"/>
</dbReference>
<dbReference type="Gene3D" id="1.20.1070.10">
    <property type="entry name" value="Rhodopsin 7-helix transmembrane proteins"/>
    <property type="match status" value="1"/>
</dbReference>
<comment type="subcellular location">
    <subcellularLocation>
        <location evidence="10">Cell membrane</location>
        <topology evidence="10">Multi-pass membrane protein</topology>
    </subcellularLocation>
    <subcellularLocation>
        <location evidence="2">Membrane</location>
        <topology evidence="2">Multi-pass membrane protein</topology>
    </subcellularLocation>
</comment>
<keyword evidence="4 10" id="KW-1133">Transmembrane helix</keyword>
<dbReference type="GO" id="GO:0004930">
    <property type="term" value="F:G protein-coupled receptor activity"/>
    <property type="evidence" value="ECO:0007669"/>
    <property type="project" value="UniProtKB-KW"/>
</dbReference>
<feature type="transmembrane region" description="Helical" evidence="10">
    <location>
        <begin position="142"/>
        <end position="160"/>
    </location>
</feature>
<dbReference type="InterPro" id="IPR017452">
    <property type="entry name" value="GPCR_Rhodpsn_7TM"/>
</dbReference>
<evidence type="ECO:0000256" key="6">
    <source>
        <dbReference type="ARBA" id="ARBA00023136"/>
    </source>
</evidence>
<evidence type="ECO:0000256" key="8">
    <source>
        <dbReference type="ARBA" id="ARBA00023224"/>
    </source>
</evidence>
<dbReference type="PRINTS" id="PR00237">
    <property type="entry name" value="GPCRRHODOPSN"/>
</dbReference>
<dbReference type="SUPFAM" id="SSF81321">
    <property type="entry name" value="Family A G protein-coupled receptor-like"/>
    <property type="match status" value="1"/>
</dbReference>
<keyword evidence="10" id="KW-1003">Cell membrane</keyword>
<keyword evidence="7 9" id="KW-0675">Receptor</keyword>
<keyword evidence="10" id="KW-0716">Sensory transduction</keyword>
<keyword evidence="10" id="KW-0552">Olfaction</keyword>
<protein>
    <recommendedName>
        <fullName evidence="10">Olfactory receptor</fullName>
    </recommendedName>
</protein>
<evidence type="ECO:0000259" key="11">
    <source>
        <dbReference type="PROSITE" id="PS50262"/>
    </source>
</evidence>
<evidence type="ECO:0000256" key="7">
    <source>
        <dbReference type="ARBA" id="ARBA00023170"/>
    </source>
</evidence>
<keyword evidence="8 9" id="KW-0807">Transducer</keyword>
<feature type="domain" description="G-protein coupled receptors family 1 profile" evidence="11">
    <location>
        <begin position="43"/>
        <end position="292"/>
    </location>
</feature>
<dbReference type="PROSITE" id="PS50262">
    <property type="entry name" value="G_PROTEIN_RECEP_F1_2"/>
    <property type="match status" value="1"/>
</dbReference>